<dbReference type="CDD" id="cd06547">
    <property type="entry name" value="GH85_ENGase"/>
    <property type="match status" value="1"/>
</dbReference>
<dbReference type="Proteomes" id="UP000812440">
    <property type="component" value="Chromosome 8_10"/>
</dbReference>
<name>A0A8T2JSL7_9PIPI</name>
<dbReference type="EMBL" id="JAACNH010000003">
    <property type="protein sequence ID" value="KAG8446563.1"/>
    <property type="molecule type" value="Genomic_DNA"/>
</dbReference>
<evidence type="ECO:0000259" key="11">
    <source>
        <dbReference type="Pfam" id="PF25529"/>
    </source>
</evidence>
<dbReference type="InterPro" id="IPR005201">
    <property type="entry name" value="TIM_ENGase"/>
</dbReference>
<protein>
    <recommendedName>
        <fullName evidence="9">Cytosolic endo-beta-N-acetylglucosaminidase</fullName>
        <ecNumber evidence="3">3.2.1.96</ecNumber>
    </recommendedName>
</protein>
<dbReference type="GO" id="GO:0005829">
    <property type="term" value="C:cytosol"/>
    <property type="evidence" value="ECO:0007669"/>
    <property type="project" value="UniProtKB-SubCell"/>
</dbReference>
<comment type="caution">
    <text evidence="12">The sequence shown here is derived from an EMBL/GenBank/DDBJ whole genome shotgun (WGS) entry which is preliminary data.</text>
</comment>
<proteinExistence type="inferred from homology"/>
<keyword evidence="13" id="KW-1185">Reference proteome</keyword>
<dbReference type="PANTHER" id="PTHR13246">
    <property type="entry name" value="ENDO BETA N-ACETYLGLUCOSAMINIDASE"/>
    <property type="match status" value="1"/>
</dbReference>
<evidence type="ECO:0000256" key="6">
    <source>
        <dbReference type="ARBA" id="ARBA00023295"/>
    </source>
</evidence>
<comment type="catalytic activity">
    <reaction evidence="7">
        <text>an N(4)-(oligosaccharide-(1-&gt;3)-[oligosaccharide-(1-&gt;6)]-beta-D-Man-(1-&gt;4)-beta-D-GlcNAc-(1-&gt;4)-alpha-D-GlcNAc)-L-asparaginyl-[protein] + H2O = an oligosaccharide-(1-&gt;3)-[oligosaccharide-(1-&gt;6)]-beta-D-Man-(1-&gt;4)-D-GlcNAc + N(4)-(N-acetyl-beta-D-glucosaminyl)-L-asparaginyl-[protein]</text>
        <dbReference type="Rhea" id="RHEA:73067"/>
        <dbReference type="Rhea" id="RHEA-COMP:12603"/>
        <dbReference type="Rhea" id="RHEA-COMP:18176"/>
        <dbReference type="ChEBI" id="CHEBI:15377"/>
        <dbReference type="ChEBI" id="CHEBI:132248"/>
        <dbReference type="ChEBI" id="CHEBI:192714"/>
        <dbReference type="ChEBI" id="CHEBI:192715"/>
        <dbReference type="EC" id="3.2.1.96"/>
    </reaction>
</comment>
<evidence type="ECO:0000256" key="8">
    <source>
        <dbReference type="ARBA" id="ARBA00054935"/>
    </source>
</evidence>
<comment type="function">
    <text evidence="8">Endoglycosidase that releases N-glycans from glycoproteins by cleaving the beta-1,4-glycosidic bond in the N,N'-diacetylchitobiose core. Involved in the processing of free oligosaccharides in the cytosol.</text>
</comment>
<reference evidence="12" key="1">
    <citation type="thesis" date="2020" institute="ProQuest LLC" country="789 East Eisenhower Parkway, Ann Arbor, MI, USA">
        <title>Comparative Genomics and Chromosome Evolution.</title>
        <authorList>
            <person name="Mudd A.B."/>
        </authorList>
    </citation>
    <scope>NUCLEOTIDE SEQUENCE</scope>
    <source>
        <strain evidence="12">Female2</strain>
        <tissue evidence="12">Blood</tissue>
    </source>
</reference>
<evidence type="ECO:0000256" key="9">
    <source>
        <dbReference type="ARBA" id="ARBA00072457"/>
    </source>
</evidence>
<keyword evidence="6" id="KW-0326">Glycosidase</keyword>
<evidence type="ECO:0000256" key="4">
    <source>
        <dbReference type="ARBA" id="ARBA00022490"/>
    </source>
</evidence>
<gene>
    <name evidence="12" type="ORF">GDO86_014134</name>
</gene>
<dbReference type="GO" id="GO:0033925">
    <property type="term" value="F:mannosyl-glycoprotein endo-beta-N-acetylglucosaminidase activity"/>
    <property type="evidence" value="ECO:0007669"/>
    <property type="project" value="UniProtKB-EC"/>
</dbReference>
<dbReference type="Pfam" id="PF03644">
    <property type="entry name" value="Glyco_hydro_85"/>
    <property type="match status" value="1"/>
</dbReference>
<feature type="domain" description="Cytosolic endo-beta-N-acetylglucosaminidase TIM barrel" evidence="10">
    <location>
        <begin position="5"/>
        <end position="279"/>
    </location>
</feature>
<keyword evidence="4" id="KW-0963">Cytoplasm</keyword>
<dbReference type="InterPro" id="IPR032979">
    <property type="entry name" value="ENGase"/>
</dbReference>
<feature type="domain" description="Cytosolic endo-beta-N-acetylglucosaminidase C-terminal" evidence="11">
    <location>
        <begin position="481"/>
        <end position="591"/>
    </location>
</feature>
<keyword evidence="5" id="KW-0378">Hydrolase</keyword>
<organism evidence="12 13">
    <name type="scientific">Hymenochirus boettgeri</name>
    <name type="common">Congo dwarf clawed frog</name>
    <dbReference type="NCBI Taxonomy" id="247094"/>
    <lineage>
        <taxon>Eukaryota</taxon>
        <taxon>Metazoa</taxon>
        <taxon>Chordata</taxon>
        <taxon>Craniata</taxon>
        <taxon>Vertebrata</taxon>
        <taxon>Euteleostomi</taxon>
        <taxon>Amphibia</taxon>
        <taxon>Batrachia</taxon>
        <taxon>Anura</taxon>
        <taxon>Pipoidea</taxon>
        <taxon>Pipidae</taxon>
        <taxon>Pipinae</taxon>
        <taxon>Hymenochirus</taxon>
    </lineage>
</organism>
<sequence>MMGGYLEDRFIQGTDSQYPYVFYHWNQIDIFVYFSHHMFTIPPVAWTNAAHKHGVCVLGTFITEWEKGAKTCESFLAGEEATYKALADKMVLLAEYYKFDGWLINIENVLSAVAVSNVPHFLRYLKEKLHQRIPGGRVIWYDSVLNNGELKWQNELNEKNRIFFDACDGIFTNYNWQEDHLQNMAEEPRRTDVYVGVDIFARSEVIGGKFDTVKSLQMLRQYGLSAALFAPGWVYECLEKDQFLLNQHKFWSLLDNQLLTHSLCSLPICSSFCLGFGKKRFSYGQGEDSEPWFNLSTQEIQPIFTEVPAIDEKNGWVRSQICQKDAWQGGSSLLIEGALPPDNSGLTVRLFSLHTPAPPKLVLALVYKMEESSNVAVSLELSTQDALSCNVDSVTGLTGQSLVHTLQPLAEPPSELTNLQKNFKNGWEQRYYEVHLSDCFLKCLSLKFTQPMPNQEVENFSCRLGEIRVLDVSHPPLLSVQPSDLSLSHICWHRDPKTDQLFVSLTLRWSHPMEDIRHFRVFCRGVTCRLSPLFRPHLLGLAHGRIYRVVDLAVPNPCTTSQGRLEFAVQPVEKDGSEPFPPLWGQLVLEYMEQTHTEV</sequence>
<evidence type="ECO:0000256" key="5">
    <source>
        <dbReference type="ARBA" id="ARBA00022801"/>
    </source>
</evidence>
<dbReference type="FunFam" id="3.20.20.80:FF:000043">
    <property type="entry name" value="cytosolic endo-beta-N-acetylglucosaminidase"/>
    <property type="match status" value="1"/>
</dbReference>
<dbReference type="EC" id="3.2.1.96" evidence="3"/>
<evidence type="ECO:0000313" key="12">
    <source>
        <dbReference type="EMBL" id="KAG8446563.1"/>
    </source>
</evidence>
<evidence type="ECO:0000256" key="1">
    <source>
        <dbReference type="ARBA" id="ARBA00004514"/>
    </source>
</evidence>
<dbReference type="Pfam" id="PF25529">
    <property type="entry name" value="Ig_ENGASE1_C"/>
    <property type="match status" value="1"/>
</dbReference>
<dbReference type="Gene3D" id="2.60.120.260">
    <property type="entry name" value="Galactose-binding domain-like"/>
    <property type="match status" value="1"/>
</dbReference>
<accession>A0A8T2JSL7</accession>
<evidence type="ECO:0000313" key="13">
    <source>
        <dbReference type="Proteomes" id="UP000812440"/>
    </source>
</evidence>
<dbReference type="OrthoDB" id="284473at2759"/>
<dbReference type="InterPro" id="IPR057882">
    <property type="entry name" value="ENGase_C"/>
</dbReference>
<comment type="similarity">
    <text evidence="2">Belongs to the glycosyl hydrolase 85 family.</text>
</comment>
<evidence type="ECO:0000256" key="3">
    <source>
        <dbReference type="ARBA" id="ARBA00012566"/>
    </source>
</evidence>
<dbReference type="Gene3D" id="3.20.20.80">
    <property type="entry name" value="Glycosidases"/>
    <property type="match status" value="1"/>
</dbReference>
<comment type="subcellular location">
    <subcellularLocation>
        <location evidence="1">Cytoplasm</location>
        <location evidence="1">Cytosol</location>
    </subcellularLocation>
</comment>
<dbReference type="PANTHER" id="PTHR13246:SF1">
    <property type="entry name" value="CYTOSOLIC ENDO-BETA-N-ACETYLGLUCOSAMINIDASE"/>
    <property type="match status" value="1"/>
</dbReference>
<evidence type="ECO:0000259" key="10">
    <source>
        <dbReference type="Pfam" id="PF03644"/>
    </source>
</evidence>
<evidence type="ECO:0000256" key="7">
    <source>
        <dbReference type="ARBA" id="ARBA00034414"/>
    </source>
</evidence>
<dbReference type="AlphaFoldDB" id="A0A8T2JSL7"/>
<evidence type="ECO:0000256" key="2">
    <source>
        <dbReference type="ARBA" id="ARBA00007849"/>
    </source>
</evidence>